<dbReference type="OrthoDB" id="436496at2759"/>
<evidence type="ECO:0000313" key="3">
    <source>
        <dbReference type="EMBL" id="CDW54987.1"/>
    </source>
</evidence>
<reference evidence="3" key="2">
    <citation type="submission" date="2014-03" db="EMBL/GenBank/DDBJ databases">
        <title>The whipworm genome and dual-species transcriptomics of an intimate host-pathogen interaction.</title>
        <authorList>
            <person name="Foth B.J."/>
            <person name="Tsai I.J."/>
            <person name="Reid A.J."/>
            <person name="Bancroft A.J."/>
            <person name="Nichol S."/>
            <person name="Tracey A."/>
            <person name="Holroyd N."/>
            <person name="Cotton J.A."/>
            <person name="Stanley E.J."/>
            <person name="Zarowiecki M."/>
            <person name="Liu J.Z."/>
            <person name="Huckvale T."/>
            <person name="Cooper P.J."/>
            <person name="Grencis R.K."/>
            <person name="Berriman M."/>
        </authorList>
    </citation>
    <scope>NUCLEOTIDE SEQUENCE [LARGE SCALE GENOMIC DNA]</scope>
</reference>
<dbReference type="GO" id="GO:0005344">
    <property type="term" value="F:oxygen carrier activity"/>
    <property type="evidence" value="ECO:0007669"/>
    <property type="project" value="UniProtKB-KW"/>
</dbReference>
<dbReference type="EMBL" id="HG805928">
    <property type="protein sequence ID" value="CDW54987.1"/>
    <property type="molecule type" value="Genomic_DNA"/>
</dbReference>
<dbReference type="Pfam" id="PF00042">
    <property type="entry name" value="Globin"/>
    <property type="match status" value="1"/>
</dbReference>
<dbReference type="InterPro" id="IPR000971">
    <property type="entry name" value="Globin"/>
</dbReference>
<evidence type="ECO:0000256" key="1">
    <source>
        <dbReference type="RuleBase" id="RU000356"/>
    </source>
</evidence>
<keyword evidence="1" id="KW-0349">Heme</keyword>
<gene>
    <name evidence="3" type="ORF">TTRE_0000325701</name>
</gene>
<keyword evidence="1" id="KW-0479">Metal-binding</keyword>
<dbReference type="STRING" id="36087.A0A077Z3A3"/>
<organism evidence="3 4">
    <name type="scientific">Trichuris trichiura</name>
    <name type="common">Whipworm</name>
    <name type="synonym">Trichocephalus trichiurus</name>
    <dbReference type="NCBI Taxonomy" id="36087"/>
    <lineage>
        <taxon>Eukaryota</taxon>
        <taxon>Metazoa</taxon>
        <taxon>Ecdysozoa</taxon>
        <taxon>Nematoda</taxon>
        <taxon>Enoplea</taxon>
        <taxon>Dorylaimia</taxon>
        <taxon>Trichinellida</taxon>
        <taxon>Trichuridae</taxon>
        <taxon>Trichuris</taxon>
    </lineage>
</organism>
<evidence type="ECO:0000313" key="4">
    <source>
        <dbReference type="Proteomes" id="UP000030665"/>
    </source>
</evidence>
<accession>A0A077Z3A3</accession>
<keyword evidence="1" id="KW-0561">Oxygen transport</keyword>
<dbReference type="GO" id="GO:0020037">
    <property type="term" value="F:heme binding"/>
    <property type="evidence" value="ECO:0007669"/>
    <property type="project" value="InterPro"/>
</dbReference>
<dbReference type="PANTHER" id="PTHR47768:SF1">
    <property type="entry name" value="GLOBIN FAMILY PROFILE DOMAIN-CONTAINING PROTEIN"/>
    <property type="match status" value="1"/>
</dbReference>
<keyword evidence="1" id="KW-0408">Iron</keyword>
<dbReference type="Gene3D" id="1.10.490.10">
    <property type="entry name" value="Globins"/>
    <property type="match status" value="1"/>
</dbReference>
<sequence length="196" mass="22506">MANSGSPPYPAVRQVRKICLHADSHNMVILNEHERSLLFKSWRDDFNSLYDLGTSIYAEIFTKAPDARKLFPTLANWPGDIRDCPQFSSQALKFVQVISLALRYLDRPDKLNDMLRNIGQLHAKYAERGFRMAHWDIFLDAIVSCMHLQMAKIPNFDDSTKDEAAAAWRTLAAHIITQMRHGYVKAMKRSKPNLLC</sequence>
<comment type="similarity">
    <text evidence="1">Belongs to the globin family.</text>
</comment>
<reference evidence="3" key="1">
    <citation type="submission" date="2014-01" db="EMBL/GenBank/DDBJ databases">
        <authorList>
            <person name="Aslett M."/>
        </authorList>
    </citation>
    <scope>NUCLEOTIDE SEQUENCE</scope>
</reference>
<dbReference type="AlphaFoldDB" id="A0A077Z3A3"/>
<keyword evidence="1" id="KW-0813">Transport</keyword>
<dbReference type="PROSITE" id="PS01033">
    <property type="entry name" value="GLOBIN"/>
    <property type="match status" value="1"/>
</dbReference>
<proteinExistence type="inferred from homology"/>
<protein>
    <submittedName>
        <fullName evidence="3">Protein GLB 18, a</fullName>
    </submittedName>
</protein>
<feature type="domain" description="Globin" evidence="2">
    <location>
        <begin position="29"/>
        <end position="184"/>
    </location>
</feature>
<dbReference type="InterPro" id="IPR009050">
    <property type="entry name" value="Globin-like_sf"/>
</dbReference>
<name>A0A077Z3A3_TRITR</name>
<dbReference type="InterPro" id="IPR012292">
    <property type="entry name" value="Globin/Proto"/>
</dbReference>
<dbReference type="PANTHER" id="PTHR47768">
    <property type="entry name" value="GLOBIN RELATED-RELATED"/>
    <property type="match status" value="1"/>
</dbReference>
<evidence type="ECO:0000259" key="2">
    <source>
        <dbReference type="PROSITE" id="PS01033"/>
    </source>
</evidence>
<dbReference type="Proteomes" id="UP000030665">
    <property type="component" value="Unassembled WGS sequence"/>
</dbReference>
<dbReference type="SUPFAM" id="SSF46458">
    <property type="entry name" value="Globin-like"/>
    <property type="match status" value="1"/>
</dbReference>
<dbReference type="InterPro" id="IPR053341">
    <property type="entry name" value="Oxidative_stress_globin-like"/>
</dbReference>
<dbReference type="CDD" id="cd01040">
    <property type="entry name" value="Mb-like"/>
    <property type="match status" value="1"/>
</dbReference>
<dbReference type="GO" id="GO:0019825">
    <property type="term" value="F:oxygen binding"/>
    <property type="evidence" value="ECO:0007669"/>
    <property type="project" value="InterPro"/>
</dbReference>
<keyword evidence="4" id="KW-1185">Reference proteome</keyword>
<dbReference type="InterPro" id="IPR044399">
    <property type="entry name" value="Mb-like_M"/>
</dbReference>